<dbReference type="InterPro" id="IPR043202">
    <property type="entry name" value="Band-7_stomatin-like"/>
</dbReference>
<feature type="domain" description="Band 7" evidence="3">
    <location>
        <begin position="17"/>
        <end position="174"/>
    </location>
</feature>
<dbReference type="SMART" id="SM00244">
    <property type="entry name" value="PHB"/>
    <property type="match status" value="1"/>
</dbReference>
<keyword evidence="2" id="KW-0812">Transmembrane</keyword>
<protein>
    <submittedName>
        <fullName evidence="4">Slipin family protein</fullName>
    </submittedName>
</protein>
<organism evidence="4 5">
    <name type="scientific">Aerophobetes bacterium</name>
    <dbReference type="NCBI Taxonomy" id="2030807"/>
    <lineage>
        <taxon>Bacteria</taxon>
        <taxon>Candidatus Aerophobota</taxon>
    </lineage>
</organism>
<dbReference type="CDD" id="cd08826">
    <property type="entry name" value="SPFH_eoslipins_u1"/>
    <property type="match status" value="1"/>
</dbReference>
<dbReference type="Gene3D" id="6.10.250.2090">
    <property type="match status" value="1"/>
</dbReference>
<dbReference type="SUPFAM" id="SSF117892">
    <property type="entry name" value="Band 7/SPFH domain"/>
    <property type="match status" value="1"/>
</dbReference>
<accession>A0A523UM49</accession>
<evidence type="ECO:0000259" key="3">
    <source>
        <dbReference type="SMART" id="SM00244"/>
    </source>
</evidence>
<dbReference type="Pfam" id="PF01145">
    <property type="entry name" value="Band_7"/>
    <property type="match status" value="1"/>
</dbReference>
<dbReference type="PANTHER" id="PTHR10264:SF19">
    <property type="entry name" value="AT06885P-RELATED"/>
    <property type="match status" value="1"/>
</dbReference>
<proteinExistence type="inferred from homology"/>
<comment type="similarity">
    <text evidence="1">Belongs to the band 7/mec-2 family.</text>
</comment>
<dbReference type="GO" id="GO:0005886">
    <property type="term" value="C:plasma membrane"/>
    <property type="evidence" value="ECO:0007669"/>
    <property type="project" value="InterPro"/>
</dbReference>
<feature type="transmembrane region" description="Helical" evidence="2">
    <location>
        <begin position="30"/>
        <end position="51"/>
    </location>
</feature>
<dbReference type="AlphaFoldDB" id="A0A523UM49"/>
<evidence type="ECO:0000313" key="4">
    <source>
        <dbReference type="EMBL" id="TET43575.1"/>
    </source>
</evidence>
<dbReference type="FunFam" id="3.30.479.30:FF:000004">
    <property type="entry name" value="Putative membrane protease family, stomatin"/>
    <property type="match status" value="1"/>
</dbReference>
<dbReference type="InterPro" id="IPR001107">
    <property type="entry name" value="Band_7"/>
</dbReference>
<dbReference type="Gene3D" id="3.30.479.30">
    <property type="entry name" value="Band 7 domain"/>
    <property type="match status" value="1"/>
</dbReference>
<reference evidence="4 5" key="1">
    <citation type="submission" date="2019-03" db="EMBL/GenBank/DDBJ databases">
        <title>Metabolic potential of uncultured bacteria and archaea associated with petroleum seepage in deep-sea sediments.</title>
        <authorList>
            <person name="Dong X."/>
            <person name="Hubert C."/>
        </authorList>
    </citation>
    <scope>NUCLEOTIDE SEQUENCE [LARGE SCALE GENOMIC DNA]</scope>
    <source>
        <strain evidence="4">E29_bin78</strain>
    </source>
</reference>
<dbReference type="GO" id="GO:0098552">
    <property type="term" value="C:side of membrane"/>
    <property type="evidence" value="ECO:0007669"/>
    <property type="project" value="UniProtKB-ARBA"/>
</dbReference>
<evidence type="ECO:0000256" key="2">
    <source>
        <dbReference type="SAM" id="Phobius"/>
    </source>
</evidence>
<dbReference type="EMBL" id="SOJK01000260">
    <property type="protein sequence ID" value="TET43575.1"/>
    <property type="molecule type" value="Genomic_DNA"/>
</dbReference>
<name>A0A523UM49_UNCAE</name>
<evidence type="ECO:0000256" key="1">
    <source>
        <dbReference type="ARBA" id="ARBA00008164"/>
    </source>
</evidence>
<dbReference type="PANTHER" id="PTHR10264">
    <property type="entry name" value="BAND 7 PROTEIN-RELATED"/>
    <property type="match status" value="1"/>
</dbReference>
<dbReference type="Proteomes" id="UP000320679">
    <property type="component" value="Unassembled WGS sequence"/>
</dbReference>
<keyword evidence="2" id="KW-0472">Membrane</keyword>
<sequence>MTAIFFVVIVGVILLMASIRVVTEYERGVIFRLGRLIGAKGPGLFFLIPIVDRMTKISLRTVNFDVKPQEVITKDNVPVKVNAVVYFRVIDSCKSVIEVENYRFATLQIAQTTLRGVVGEVELDELLSQRERLNEKLQSIVDEQTDPWGIKVSVVEVKEVEIPDTMKRAMARQAEVERERRAKIINAQGEFQAAEKLSQAAGIIRKYPQALQLRYLQTLSDIATEQNSTIIFPLPINILEAFATLAGKDSSK</sequence>
<gene>
    <name evidence="4" type="ORF">E3J59_06145</name>
</gene>
<dbReference type="InterPro" id="IPR036013">
    <property type="entry name" value="Band_7/SPFH_dom_sf"/>
</dbReference>
<evidence type="ECO:0000313" key="5">
    <source>
        <dbReference type="Proteomes" id="UP000320679"/>
    </source>
</evidence>
<comment type="caution">
    <text evidence="4">The sequence shown here is derived from an EMBL/GenBank/DDBJ whole genome shotgun (WGS) entry which is preliminary data.</text>
</comment>
<keyword evidence="2" id="KW-1133">Transmembrane helix</keyword>
<dbReference type="InterPro" id="IPR001972">
    <property type="entry name" value="Stomatin_HflK_fam"/>
</dbReference>
<dbReference type="PRINTS" id="PR00721">
    <property type="entry name" value="STOMATIN"/>
</dbReference>